<reference evidence="1" key="1">
    <citation type="submission" date="2020-07" db="EMBL/GenBank/DDBJ databases">
        <title>Multicomponent nature underlies the extraordinary mechanical properties of spider dragline silk.</title>
        <authorList>
            <person name="Kono N."/>
            <person name="Nakamura H."/>
            <person name="Mori M."/>
            <person name="Yoshida Y."/>
            <person name="Ohtoshi R."/>
            <person name="Malay A.D."/>
            <person name="Moran D.A.P."/>
            <person name="Tomita M."/>
            <person name="Numata K."/>
            <person name="Arakawa K."/>
        </authorList>
    </citation>
    <scope>NUCLEOTIDE SEQUENCE</scope>
</reference>
<dbReference type="OrthoDB" id="6438507at2759"/>
<evidence type="ECO:0000313" key="1">
    <source>
        <dbReference type="EMBL" id="GFQ80293.1"/>
    </source>
</evidence>
<name>A0A8X6GDR3_TRICU</name>
<gene>
    <name evidence="1" type="ORF">TNCT_209751</name>
</gene>
<dbReference type="Proteomes" id="UP000887116">
    <property type="component" value="Unassembled WGS sequence"/>
</dbReference>
<organism evidence="1 2">
    <name type="scientific">Trichonephila clavata</name>
    <name type="common">Joro spider</name>
    <name type="synonym">Nephila clavata</name>
    <dbReference type="NCBI Taxonomy" id="2740835"/>
    <lineage>
        <taxon>Eukaryota</taxon>
        <taxon>Metazoa</taxon>
        <taxon>Ecdysozoa</taxon>
        <taxon>Arthropoda</taxon>
        <taxon>Chelicerata</taxon>
        <taxon>Arachnida</taxon>
        <taxon>Araneae</taxon>
        <taxon>Araneomorphae</taxon>
        <taxon>Entelegynae</taxon>
        <taxon>Araneoidea</taxon>
        <taxon>Nephilidae</taxon>
        <taxon>Trichonephila</taxon>
    </lineage>
</organism>
<comment type="caution">
    <text evidence="1">The sequence shown here is derived from an EMBL/GenBank/DDBJ whole genome shotgun (WGS) entry which is preliminary data.</text>
</comment>
<sequence length="95" mass="10696">MHRARNTMGEPIKARFLADLQGKREEETISKYNNVSPGRKQIPITTTTPECFITRFKAPLQLLITNTKHLESAEREIGSIPPVLMNGRSSNFSPS</sequence>
<accession>A0A8X6GDR3</accession>
<evidence type="ECO:0000313" key="2">
    <source>
        <dbReference type="Proteomes" id="UP000887116"/>
    </source>
</evidence>
<proteinExistence type="predicted"/>
<dbReference type="AlphaFoldDB" id="A0A8X6GDR3"/>
<protein>
    <submittedName>
        <fullName evidence="1">Uncharacterized protein</fullName>
    </submittedName>
</protein>
<dbReference type="EMBL" id="BMAO01022204">
    <property type="protein sequence ID" value="GFQ80293.1"/>
    <property type="molecule type" value="Genomic_DNA"/>
</dbReference>
<keyword evidence="2" id="KW-1185">Reference proteome</keyword>